<evidence type="ECO:0000313" key="7">
    <source>
        <dbReference type="EMBL" id="KAK9735683.1"/>
    </source>
</evidence>
<gene>
    <name evidence="7" type="ORF">RND81_04G219800</name>
</gene>
<dbReference type="Pfam" id="PF00010">
    <property type="entry name" value="HLH"/>
    <property type="match status" value="1"/>
</dbReference>
<comment type="subcellular location">
    <subcellularLocation>
        <location evidence="1">Nucleus</location>
    </subcellularLocation>
</comment>
<evidence type="ECO:0000256" key="4">
    <source>
        <dbReference type="ARBA" id="ARBA00023242"/>
    </source>
</evidence>
<evidence type="ECO:0000256" key="5">
    <source>
        <dbReference type="SAM" id="MobiDB-lite"/>
    </source>
</evidence>
<keyword evidence="3" id="KW-0804">Transcription</keyword>
<keyword evidence="8" id="KW-1185">Reference proteome</keyword>
<accession>A0AAW1LQA4</accession>
<keyword evidence="2" id="KW-0805">Transcription regulation</keyword>
<feature type="compositionally biased region" description="Polar residues" evidence="5">
    <location>
        <begin position="605"/>
        <end position="620"/>
    </location>
</feature>
<dbReference type="Proteomes" id="UP001443914">
    <property type="component" value="Unassembled WGS sequence"/>
</dbReference>
<feature type="compositionally biased region" description="Basic and acidic residues" evidence="5">
    <location>
        <begin position="421"/>
        <end position="436"/>
    </location>
</feature>
<dbReference type="GO" id="GO:0003700">
    <property type="term" value="F:DNA-binding transcription factor activity"/>
    <property type="evidence" value="ECO:0007669"/>
    <property type="project" value="InterPro"/>
</dbReference>
<feature type="region of interest" description="Disordered" evidence="5">
    <location>
        <begin position="587"/>
        <end position="651"/>
    </location>
</feature>
<sequence>MPLTELLEMTNEKVDATQDRPSNSYHPSPRPETDFCELVWENGQIVTQGQSSKARKGPLTTNDYQLLVHNLQDDRDVNGPKTNKFSMADSVLSDMGLGQDVDMLSWLNYSADDPLHNDYTCDFLPELSGITMNDIPTDNHFAFREKSGYHGDDHPNTASLKHCYASKVGVNTSKYSRGESSGVAQFLLSSQNVPKSGVSGITGDVGGAHNVASQDLYSSSLTAFTRSRLQKLDAGGQPSTSASFTNFPYFSRSAALAKANHVIVNSSQRSQNDEQRCTVTCIPTDSTHVNLGSGCSRRDIGAHNQSVQTPADDMSRSLPKKPTEDPVSTKRTVREEDGMNDATMSKVGTGGERNVEPAVAASSVCSGNSVDRASDERGYDLKRKSRETTESEGPSTEEVEEESMGTKKAAHARASSKRRRAAEVHNLSERKRRDRINEKMRALQELIPNCNKVDKASMLEEAIDYLKTLQLQVQMLSMGAGLYMQPMMLPPGMQPIHGAQMPHFPPMGLGMGMGMGFGMNMYPFQGPHYPSGAAAQFHGMSGPNLLPFGNLGQSLQMSMQPSPLHSVPGAAPVDVPVGLNVSGIAGSSGPSNLVPSSIAKESDQQVRTSTIPHDSMNHATDQAAKEGIQPSPLSHDRNASESSLLGTNNVA</sequence>
<dbReference type="GO" id="GO:0005634">
    <property type="term" value="C:nucleus"/>
    <property type="evidence" value="ECO:0007669"/>
    <property type="project" value="UniProtKB-SubCell"/>
</dbReference>
<feature type="compositionally biased region" description="Basic residues" evidence="5">
    <location>
        <begin position="408"/>
        <end position="420"/>
    </location>
</feature>
<feature type="compositionally biased region" description="Polar residues" evidence="5">
    <location>
        <begin position="640"/>
        <end position="651"/>
    </location>
</feature>
<dbReference type="Gene3D" id="4.10.280.10">
    <property type="entry name" value="Helix-loop-helix DNA-binding domain"/>
    <property type="match status" value="1"/>
</dbReference>
<reference evidence="7" key="1">
    <citation type="submission" date="2024-03" db="EMBL/GenBank/DDBJ databases">
        <title>WGS assembly of Saponaria officinalis var. Norfolk2.</title>
        <authorList>
            <person name="Jenkins J."/>
            <person name="Shu S."/>
            <person name="Grimwood J."/>
            <person name="Barry K."/>
            <person name="Goodstein D."/>
            <person name="Schmutz J."/>
            <person name="Leebens-Mack J."/>
            <person name="Osbourn A."/>
        </authorList>
    </citation>
    <scope>NUCLEOTIDE SEQUENCE [LARGE SCALE GENOMIC DNA]</scope>
    <source>
        <strain evidence="7">JIC</strain>
    </source>
</reference>
<evidence type="ECO:0000313" key="8">
    <source>
        <dbReference type="Proteomes" id="UP001443914"/>
    </source>
</evidence>
<feature type="domain" description="BHLH" evidence="6">
    <location>
        <begin position="420"/>
        <end position="469"/>
    </location>
</feature>
<dbReference type="SMART" id="SM00353">
    <property type="entry name" value="HLH"/>
    <property type="match status" value="1"/>
</dbReference>
<dbReference type="AlphaFoldDB" id="A0AAW1LQA4"/>
<feature type="region of interest" description="Disordered" evidence="5">
    <location>
        <begin position="288"/>
        <end position="436"/>
    </location>
</feature>
<dbReference type="PANTHER" id="PTHR46807">
    <property type="entry name" value="TRANSCRIPTION FACTOR PIF3"/>
    <property type="match status" value="1"/>
</dbReference>
<dbReference type="InterPro" id="IPR047265">
    <property type="entry name" value="PIF1-like_bHLH"/>
</dbReference>
<dbReference type="InterPro" id="IPR011598">
    <property type="entry name" value="bHLH_dom"/>
</dbReference>
<name>A0AAW1LQA4_SAPOF</name>
<comment type="caution">
    <text evidence="7">The sequence shown here is derived from an EMBL/GenBank/DDBJ whole genome shotgun (WGS) entry which is preliminary data.</text>
</comment>
<keyword evidence="4" id="KW-0539">Nucleus</keyword>
<proteinExistence type="predicted"/>
<dbReference type="PANTHER" id="PTHR46807:SF1">
    <property type="entry name" value="TRANSCRIPTION FACTOR PIF3"/>
    <property type="match status" value="1"/>
</dbReference>
<dbReference type="InterPro" id="IPR036638">
    <property type="entry name" value="HLH_DNA-bd_sf"/>
</dbReference>
<dbReference type="GO" id="GO:0046983">
    <property type="term" value="F:protein dimerization activity"/>
    <property type="evidence" value="ECO:0007669"/>
    <property type="project" value="InterPro"/>
</dbReference>
<dbReference type="EMBL" id="JBDFQZ010000004">
    <property type="protein sequence ID" value="KAK9735683.1"/>
    <property type="molecule type" value="Genomic_DNA"/>
</dbReference>
<dbReference type="CDD" id="cd11445">
    <property type="entry name" value="bHLH_AtPIF_like"/>
    <property type="match status" value="1"/>
</dbReference>
<evidence type="ECO:0000256" key="3">
    <source>
        <dbReference type="ARBA" id="ARBA00023163"/>
    </source>
</evidence>
<dbReference type="PROSITE" id="PS50888">
    <property type="entry name" value="BHLH"/>
    <property type="match status" value="1"/>
</dbReference>
<organism evidence="7 8">
    <name type="scientific">Saponaria officinalis</name>
    <name type="common">Common soapwort</name>
    <name type="synonym">Lychnis saponaria</name>
    <dbReference type="NCBI Taxonomy" id="3572"/>
    <lineage>
        <taxon>Eukaryota</taxon>
        <taxon>Viridiplantae</taxon>
        <taxon>Streptophyta</taxon>
        <taxon>Embryophyta</taxon>
        <taxon>Tracheophyta</taxon>
        <taxon>Spermatophyta</taxon>
        <taxon>Magnoliopsida</taxon>
        <taxon>eudicotyledons</taxon>
        <taxon>Gunneridae</taxon>
        <taxon>Pentapetalae</taxon>
        <taxon>Caryophyllales</taxon>
        <taxon>Caryophyllaceae</taxon>
        <taxon>Caryophylleae</taxon>
        <taxon>Saponaria</taxon>
    </lineage>
</organism>
<protein>
    <recommendedName>
        <fullName evidence="6">BHLH domain-containing protein</fullName>
    </recommendedName>
</protein>
<evidence type="ECO:0000256" key="1">
    <source>
        <dbReference type="ARBA" id="ARBA00004123"/>
    </source>
</evidence>
<dbReference type="SUPFAM" id="SSF47459">
    <property type="entry name" value="HLH, helix-loop-helix DNA-binding domain"/>
    <property type="match status" value="1"/>
</dbReference>
<feature type="compositionally biased region" description="Basic and acidic residues" evidence="5">
    <location>
        <begin position="372"/>
        <end position="389"/>
    </location>
</feature>
<dbReference type="GO" id="GO:0010017">
    <property type="term" value="P:red or far-red light signaling pathway"/>
    <property type="evidence" value="ECO:0007669"/>
    <property type="project" value="UniProtKB-ARBA"/>
</dbReference>
<feature type="compositionally biased region" description="Basic and acidic residues" evidence="5">
    <location>
        <begin position="321"/>
        <end position="337"/>
    </location>
</feature>
<dbReference type="FunFam" id="4.10.280.10:FF:000004">
    <property type="entry name" value="Basic helix-loop-helix transcription factor"/>
    <property type="match status" value="1"/>
</dbReference>
<dbReference type="InterPro" id="IPR044273">
    <property type="entry name" value="PIF3-like"/>
</dbReference>
<feature type="region of interest" description="Disordered" evidence="5">
    <location>
        <begin position="1"/>
        <end position="33"/>
    </location>
</feature>
<evidence type="ECO:0000259" key="6">
    <source>
        <dbReference type="PROSITE" id="PS50888"/>
    </source>
</evidence>
<evidence type="ECO:0000256" key="2">
    <source>
        <dbReference type="ARBA" id="ARBA00023015"/>
    </source>
</evidence>